<name>A0A7K0CBK4_9ACTN</name>
<dbReference type="Gene3D" id="3.40.50.740">
    <property type="match status" value="1"/>
</dbReference>
<dbReference type="GO" id="GO:0008863">
    <property type="term" value="F:formate dehydrogenase (NAD+) activity"/>
    <property type="evidence" value="ECO:0007669"/>
    <property type="project" value="UniProtKB-EC"/>
</dbReference>
<comment type="subcellular location">
    <subcellularLocation>
        <location evidence="2">Periplasm</location>
    </subcellularLocation>
</comment>
<dbReference type="FunFam" id="3.40.228.10:FF:000009">
    <property type="entry name" value="Formate dehydrogenase, alpha subunit, selenocysteine-containing"/>
    <property type="match status" value="1"/>
</dbReference>
<proteinExistence type="inferred from homology"/>
<dbReference type="Pfam" id="PF00384">
    <property type="entry name" value="Molybdopterin"/>
    <property type="match status" value="1"/>
</dbReference>
<comment type="cofactor">
    <cofactor evidence="1">
        <name>[4Fe-4S] cluster</name>
        <dbReference type="ChEBI" id="CHEBI:49883"/>
    </cofactor>
</comment>
<evidence type="ECO:0000256" key="8">
    <source>
        <dbReference type="ARBA" id="ARBA00022933"/>
    </source>
</evidence>
<evidence type="ECO:0000256" key="7">
    <source>
        <dbReference type="ARBA" id="ARBA00022764"/>
    </source>
</evidence>
<keyword evidence="7" id="KW-0574">Periplasm</keyword>
<feature type="region of interest" description="Disordered" evidence="12">
    <location>
        <begin position="529"/>
        <end position="548"/>
    </location>
</feature>
<dbReference type="EMBL" id="WEGJ01000001">
    <property type="protein sequence ID" value="MQY10154.1"/>
    <property type="molecule type" value="Genomic_DNA"/>
</dbReference>
<dbReference type="GO" id="GO:0009061">
    <property type="term" value="P:anaerobic respiration"/>
    <property type="evidence" value="ECO:0007669"/>
    <property type="project" value="TreeGrafter"/>
</dbReference>
<protein>
    <submittedName>
        <fullName evidence="15">Formate dehydrogenase-O major subunit</fullName>
        <ecNumber evidence="15">1.17.1.9</ecNumber>
    </submittedName>
</protein>
<evidence type="ECO:0000313" key="16">
    <source>
        <dbReference type="Proteomes" id="UP000466345"/>
    </source>
</evidence>
<sequence>MVSLAATFGRGAMTNHWRDIRHADVILVNGANPAEAHPVGFRWLMRAKTDRGAKIIHADPRFTRTSAVADTHLRIRTGSDVAYFGGLINYVLGNDLHHREYVEFATNAGLVVKDSYSFDEGLFNGFDEATGAYDPTAWAYETDADGNARVDIDHPRSVLNLLRAHYSRYTPEMVERITGIPREQFLEVARLVGTTGRPDKVMTIVYAVGLTHHTTGVQLIRSGAILQLLLGNMGRPGGGMNAERGHANIQGNTDHAISWDILPGYLKVPAPGQRNLDDYVAQSASKKLRPNAVNFFGENYRRFMVSLLKTWYGDTATADNEFAFDLLPKPAANSSWISIFDQALRGRMEGLILSGMTATSIGPDSNQVLQALSKLKWLCVMDPFRTTSSEFWNAPGMNPADVRTEVFMLPATHWIEKDGSFTNSGRWAQWKEQVLPPEGESRHDHWILADLFLRVRALYEAQGGRFPDPVRRLTMDYRDPRRPELDEIAREINGRDLGTGERLTTFADLADDGTTTAGDWIYTGHYPPEGNLTKRRDGVQDPEKNDPTGMGFYPNWAWSWPVNRRVLYNRASADPSGRPWDPDRPGIVWDPATRTWTGDVPDYPPTAAPGPDAPLPFIMTGEGTGRIFSNGVADGPFPEHYEPVESPVDNPLHPGQSTTPAVYRYDERAGRPNRFGTVADYPYIATSYRLTEHEHYVTQNVEQLVRLQPEAFVEVPAELAREKGIETGDRVRVSSKRGKLEVRAVVTGRLGPLMIDGRKVYQIGIPIHWGFVGINTGQHWLANALTPFVGDASSRTPEFKAFLVNLEKM</sequence>
<keyword evidence="5" id="KW-0479">Metal-binding</keyword>
<dbReference type="SUPFAM" id="SSF53706">
    <property type="entry name" value="Formate dehydrogenase/DMSO reductase, domains 1-3"/>
    <property type="match status" value="1"/>
</dbReference>
<dbReference type="SUPFAM" id="SSF50692">
    <property type="entry name" value="ADC-like"/>
    <property type="match status" value="1"/>
</dbReference>
<dbReference type="PANTHER" id="PTHR43598:SF1">
    <property type="entry name" value="FORMATE DEHYDROGENASE-O MAJOR SUBUNIT"/>
    <property type="match status" value="1"/>
</dbReference>
<dbReference type="InterPro" id="IPR006656">
    <property type="entry name" value="Mopterin_OxRdtase"/>
</dbReference>
<evidence type="ECO:0000256" key="6">
    <source>
        <dbReference type="ARBA" id="ARBA00022729"/>
    </source>
</evidence>
<keyword evidence="11" id="KW-0411">Iron-sulfur</keyword>
<evidence type="ECO:0000256" key="3">
    <source>
        <dbReference type="ARBA" id="ARBA00010312"/>
    </source>
</evidence>
<organism evidence="15 16">
    <name type="scientific">Streptomyces smaragdinus</name>
    <dbReference type="NCBI Taxonomy" id="2585196"/>
    <lineage>
        <taxon>Bacteria</taxon>
        <taxon>Bacillati</taxon>
        <taxon>Actinomycetota</taxon>
        <taxon>Actinomycetes</taxon>
        <taxon>Kitasatosporales</taxon>
        <taxon>Streptomycetaceae</taxon>
        <taxon>Streptomyces</taxon>
    </lineage>
</organism>
<accession>A0A7K0CBK4</accession>
<dbReference type="Proteomes" id="UP000466345">
    <property type="component" value="Unassembled WGS sequence"/>
</dbReference>
<dbReference type="CDD" id="cd02792">
    <property type="entry name" value="MopB_CT_Formate-Dh-Na-like"/>
    <property type="match status" value="1"/>
</dbReference>
<evidence type="ECO:0000256" key="2">
    <source>
        <dbReference type="ARBA" id="ARBA00004418"/>
    </source>
</evidence>
<keyword evidence="9 15" id="KW-0560">Oxidoreductase</keyword>
<evidence type="ECO:0000259" key="13">
    <source>
        <dbReference type="Pfam" id="PF00384"/>
    </source>
</evidence>
<dbReference type="InterPro" id="IPR006657">
    <property type="entry name" value="MoPterin_dinucl-bd_dom"/>
</dbReference>
<keyword evidence="6" id="KW-0732">Signal</keyword>
<keyword evidence="10" id="KW-0408">Iron</keyword>
<comment type="caution">
    <text evidence="15">The sequence shown here is derived from an EMBL/GenBank/DDBJ whole genome shotgun (WGS) entry which is preliminary data.</text>
</comment>
<evidence type="ECO:0000256" key="9">
    <source>
        <dbReference type="ARBA" id="ARBA00023002"/>
    </source>
</evidence>
<feature type="domain" description="Molybdopterin oxidoreductase" evidence="13">
    <location>
        <begin position="12"/>
        <end position="451"/>
    </location>
</feature>
<dbReference type="EC" id="1.17.1.9" evidence="15"/>
<feature type="domain" description="Molybdopterin dinucleotide-binding" evidence="14">
    <location>
        <begin position="685"/>
        <end position="802"/>
    </location>
</feature>
<evidence type="ECO:0000256" key="5">
    <source>
        <dbReference type="ARBA" id="ARBA00022723"/>
    </source>
</evidence>
<evidence type="ECO:0000256" key="11">
    <source>
        <dbReference type="ARBA" id="ARBA00023014"/>
    </source>
</evidence>
<reference evidence="15 16" key="1">
    <citation type="submission" date="2019-10" db="EMBL/GenBank/DDBJ databases">
        <title>Streptomyces smaragdinus sp. nov. and Streptomyces fabii sp. nov., isolated from the gut of fungus growing-termite Macrotermes natalensis.</title>
        <authorList>
            <person name="Schwitalla J."/>
            <person name="Benndorf R."/>
            <person name="Martin K."/>
            <person name="De Beer W."/>
            <person name="Kaster A.-K."/>
            <person name="Vollmers J."/>
            <person name="Poulsen M."/>
            <person name="Beemelmanns C."/>
        </authorList>
    </citation>
    <scope>NUCLEOTIDE SEQUENCE [LARGE SCALE GENOMIC DNA]</scope>
    <source>
        <strain evidence="15 16">RB5</strain>
    </source>
</reference>
<dbReference type="GO" id="GO:0047111">
    <property type="term" value="F:formate dehydrogenase (cytochrome-c-553) activity"/>
    <property type="evidence" value="ECO:0007669"/>
    <property type="project" value="InterPro"/>
</dbReference>
<dbReference type="PROSITE" id="PS00932">
    <property type="entry name" value="MOLYBDOPTERIN_PROK_3"/>
    <property type="match status" value="1"/>
</dbReference>
<feature type="compositionally biased region" description="Basic and acidic residues" evidence="12">
    <location>
        <begin position="532"/>
        <end position="546"/>
    </location>
</feature>
<dbReference type="Gene3D" id="3.40.228.10">
    <property type="entry name" value="Dimethylsulfoxide Reductase, domain 2"/>
    <property type="match status" value="2"/>
</dbReference>
<comment type="similarity">
    <text evidence="3">Belongs to the prokaryotic molybdopterin-containing oxidoreductase family.</text>
</comment>
<gene>
    <name evidence="15" type="primary">fdoG</name>
    <name evidence="15" type="ORF">SRB5_02610</name>
</gene>
<dbReference type="GO" id="GO:0051539">
    <property type="term" value="F:4 iron, 4 sulfur cluster binding"/>
    <property type="evidence" value="ECO:0007669"/>
    <property type="project" value="UniProtKB-KW"/>
</dbReference>
<dbReference type="PANTHER" id="PTHR43598">
    <property type="entry name" value="TUNGSTEN-CONTAINING FORMYLMETHANOFURAN DEHYDROGENASE 2 SUBUNIT B"/>
    <property type="match status" value="1"/>
</dbReference>
<evidence type="ECO:0000256" key="4">
    <source>
        <dbReference type="ARBA" id="ARBA00022485"/>
    </source>
</evidence>
<dbReference type="Gene3D" id="2.40.40.20">
    <property type="match status" value="1"/>
</dbReference>
<evidence type="ECO:0000313" key="15">
    <source>
        <dbReference type="EMBL" id="MQY10154.1"/>
    </source>
</evidence>
<evidence type="ECO:0000259" key="14">
    <source>
        <dbReference type="Pfam" id="PF01568"/>
    </source>
</evidence>
<keyword evidence="16" id="KW-1185">Reference proteome</keyword>
<dbReference type="InterPro" id="IPR006655">
    <property type="entry name" value="Mopterin_OxRdtase_prok_CS"/>
</dbReference>
<evidence type="ECO:0000256" key="12">
    <source>
        <dbReference type="SAM" id="MobiDB-lite"/>
    </source>
</evidence>
<dbReference type="GO" id="GO:0009055">
    <property type="term" value="F:electron transfer activity"/>
    <property type="evidence" value="ECO:0007669"/>
    <property type="project" value="InterPro"/>
</dbReference>
<dbReference type="RefSeq" id="WP_323376736.1">
    <property type="nucleotide sequence ID" value="NZ_WEGJ01000001.1"/>
</dbReference>
<keyword evidence="4" id="KW-0004">4Fe-4S</keyword>
<keyword evidence="8" id="KW-0712">Selenocysteine</keyword>
<dbReference type="GO" id="GO:0030151">
    <property type="term" value="F:molybdenum ion binding"/>
    <property type="evidence" value="ECO:0007669"/>
    <property type="project" value="TreeGrafter"/>
</dbReference>
<evidence type="ECO:0000256" key="1">
    <source>
        <dbReference type="ARBA" id="ARBA00001966"/>
    </source>
</evidence>
<evidence type="ECO:0000256" key="10">
    <source>
        <dbReference type="ARBA" id="ARBA00023004"/>
    </source>
</evidence>
<dbReference type="GO" id="GO:0043546">
    <property type="term" value="F:molybdopterin cofactor binding"/>
    <property type="evidence" value="ECO:0007669"/>
    <property type="project" value="InterPro"/>
</dbReference>
<dbReference type="NCBIfam" id="TIGR01553">
    <property type="entry name" value="formate-DH-alph"/>
    <property type="match status" value="1"/>
</dbReference>
<dbReference type="InterPro" id="IPR006443">
    <property type="entry name" value="Formate-DH-alph_fdnG"/>
</dbReference>
<dbReference type="GO" id="GO:0042597">
    <property type="term" value="C:periplasmic space"/>
    <property type="evidence" value="ECO:0007669"/>
    <property type="project" value="UniProtKB-SubCell"/>
</dbReference>
<dbReference type="InterPro" id="IPR009010">
    <property type="entry name" value="Asp_de-COase-like_dom_sf"/>
</dbReference>
<dbReference type="Pfam" id="PF01568">
    <property type="entry name" value="Molydop_binding"/>
    <property type="match status" value="1"/>
</dbReference>
<dbReference type="AlphaFoldDB" id="A0A7K0CBK4"/>